<sequence>MTIKRKLTMGAISATLGLALIGGGTWAAFNDIETASASLAAGKLDLVVDLQKADTSTHLINVSNLKPGDSMERTFRMKNNGTLAIKDVLMSVEYDGFAADTSSYNSAIPQNTDAVEFLSQFQVEVLRVGTEGSGEFPKEIISESDNITLSDIYYATTLDGVNGSLRSNAQSKLAGAIPSAYWVDNRINVATVNPDQWTGLPVVPHDDDDVLVVITFIDDESKNANGLYDQNAFQANSINVYFDLEARQWEGIDVQPSDIGNGARGSGADGYIQNNERAKSGRP</sequence>
<reference evidence="2 3" key="1">
    <citation type="submission" date="2023-07" db="EMBL/GenBank/DDBJ databases">
        <title>Genomic Encyclopedia of Type Strains, Phase IV (KMG-IV): sequencing the most valuable type-strain genomes for metagenomic binning, comparative biology and taxonomic classification.</title>
        <authorList>
            <person name="Goeker M."/>
        </authorList>
    </citation>
    <scope>NUCLEOTIDE SEQUENCE [LARGE SCALE GENOMIC DNA]</scope>
    <source>
        <strain evidence="2 3">DSM 12751</strain>
    </source>
</reference>
<evidence type="ECO:0000313" key="3">
    <source>
        <dbReference type="Proteomes" id="UP001235840"/>
    </source>
</evidence>
<evidence type="ECO:0000313" key="2">
    <source>
        <dbReference type="EMBL" id="MDQ0167991.1"/>
    </source>
</evidence>
<comment type="caution">
    <text evidence="2">The sequence shown here is derived from an EMBL/GenBank/DDBJ whole genome shotgun (WGS) entry which is preliminary data.</text>
</comment>
<protein>
    <submittedName>
        <fullName evidence="2">Spore coat-associated protein N</fullName>
    </submittedName>
</protein>
<dbReference type="Pfam" id="PF12389">
    <property type="entry name" value="Peptidase_M73"/>
    <property type="match status" value="1"/>
</dbReference>
<evidence type="ECO:0000256" key="1">
    <source>
        <dbReference type="SAM" id="MobiDB-lite"/>
    </source>
</evidence>
<dbReference type="NCBIfam" id="TIGR04088">
    <property type="entry name" value="cognate_SipW"/>
    <property type="match status" value="1"/>
</dbReference>
<dbReference type="Proteomes" id="UP001235840">
    <property type="component" value="Unassembled WGS sequence"/>
</dbReference>
<dbReference type="RefSeq" id="WP_307397378.1">
    <property type="nucleotide sequence ID" value="NZ_BAAADK010000017.1"/>
</dbReference>
<feature type="region of interest" description="Disordered" evidence="1">
    <location>
        <begin position="255"/>
        <end position="283"/>
    </location>
</feature>
<proteinExistence type="predicted"/>
<accession>A0ABT9W422</accession>
<keyword evidence="3" id="KW-1185">Reference proteome</keyword>
<dbReference type="InterPro" id="IPR023833">
    <property type="entry name" value="Signal_pept_SipW-depend-type"/>
</dbReference>
<dbReference type="EMBL" id="JAUSTY010000022">
    <property type="protein sequence ID" value="MDQ0167991.1"/>
    <property type="molecule type" value="Genomic_DNA"/>
</dbReference>
<name>A0ABT9W422_9BACI</name>
<organism evidence="2 3">
    <name type="scientific">Caldalkalibacillus horti</name>
    <dbReference type="NCBI Taxonomy" id="77523"/>
    <lineage>
        <taxon>Bacteria</taxon>
        <taxon>Bacillati</taxon>
        <taxon>Bacillota</taxon>
        <taxon>Bacilli</taxon>
        <taxon>Bacillales</taxon>
        <taxon>Bacillaceae</taxon>
        <taxon>Caldalkalibacillus</taxon>
    </lineage>
</organism>
<dbReference type="InterPro" id="IPR022121">
    <property type="entry name" value="Peptidase_M73_camelysin"/>
</dbReference>
<gene>
    <name evidence="2" type="ORF">J2S11_003921</name>
</gene>